<evidence type="ECO:0000313" key="4">
    <source>
        <dbReference type="EMBL" id="SFC74716.1"/>
    </source>
</evidence>
<dbReference type="PANTHER" id="PTHR11630:SF66">
    <property type="entry name" value="DNA REPLICATION LICENSING FACTOR MCM4"/>
    <property type="match status" value="1"/>
</dbReference>
<protein>
    <submittedName>
        <fullName evidence="4">Replicative DNA helicase Mcm</fullName>
    </submittedName>
</protein>
<evidence type="ECO:0000259" key="3">
    <source>
        <dbReference type="Pfam" id="PF17855"/>
    </source>
</evidence>
<dbReference type="InterPro" id="IPR027417">
    <property type="entry name" value="P-loop_NTPase"/>
</dbReference>
<keyword evidence="2" id="KW-0235">DNA replication</keyword>
<dbReference type="Gene3D" id="1.10.10.10">
    <property type="entry name" value="Winged helix-like DNA-binding domain superfamily/Winged helix DNA-binding domain"/>
    <property type="match status" value="1"/>
</dbReference>
<dbReference type="GO" id="GO:0005524">
    <property type="term" value="F:ATP binding"/>
    <property type="evidence" value="ECO:0007669"/>
    <property type="project" value="InterPro"/>
</dbReference>
<evidence type="ECO:0000256" key="1">
    <source>
        <dbReference type="ARBA" id="ARBA00008010"/>
    </source>
</evidence>
<dbReference type="GO" id="GO:0006260">
    <property type="term" value="P:DNA replication"/>
    <property type="evidence" value="ECO:0007669"/>
    <property type="project" value="UniProtKB-KW"/>
</dbReference>
<keyword evidence="4" id="KW-0547">Nucleotide-binding</keyword>
<name>A0A1I1LP32_NATHA</name>
<dbReference type="PANTHER" id="PTHR11630">
    <property type="entry name" value="DNA REPLICATION LICENSING FACTOR MCM FAMILY MEMBER"/>
    <property type="match status" value="1"/>
</dbReference>
<dbReference type="EMBL" id="FOKW01000020">
    <property type="protein sequence ID" value="SFC74716.1"/>
    <property type="molecule type" value="Genomic_DNA"/>
</dbReference>
<keyword evidence="4" id="KW-0067">ATP-binding</keyword>
<gene>
    <name evidence="4" type="ORF">SAMN05444422_1201</name>
</gene>
<keyword evidence="4" id="KW-0378">Hydrolase</keyword>
<comment type="similarity">
    <text evidence="1">Belongs to the MCM family.</text>
</comment>
<sequence length="221" mass="25323">MVSDNPDEETDREVVDHMMRSRRAAAKNELGDELSEEERASIEPAIPKQVLRAYIAYAKEECNPYLHEESEAARRYLREEFLKLRLANNDEDNNPVPVTYRQEEAIERLAEASARVRLDNKVRVEDVERAVDLVKTSMKQVGIDPETGEFDADVIETGQTRSQRARREKILAILEDQNGAEFDELKSIATSIDSEKLKHDLQHLKSKGRIYRRGDGVIMVA</sequence>
<dbReference type="Pfam" id="PF17855">
    <property type="entry name" value="MCM_lid"/>
    <property type="match status" value="1"/>
</dbReference>
<evidence type="ECO:0000256" key="2">
    <source>
        <dbReference type="ARBA" id="ARBA00022705"/>
    </source>
</evidence>
<dbReference type="InterPro" id="IPR036388">
    <property type="entry name" value="WH-like_DNA-bd_sf"/>
</dbReference>
<reference evidence="5" key="1">
    <citation type="submission" date="2016-10" db="EMBL/GenBank/DDBJ databases">
        <authorList>
            <person name="Varghese N."/>
            <person name="Submissions S."/>
        </authorList>
    </citation>
    <scope>NUCLEOTIDE SEQUENCE [LARGE SCALE GENOMIC DNA]</scope>
    <source>
        <strain evidence="5">DSM 13078</strain>
    </source>
</reference>
<dbReference type="Gene3D" id="3.40.50.300">
    <property type="entry name" value="P-loop containing nucleotide triphosphate hydrolases"/>
    <property type="match status" value="1"/>
</dbReference>
<feature type="domain" description="MCM AAA-lid" evidence="3">
    <location>
        <begin position="50"/>
        <end position="138"/>
    </location>
</feature>
<organism evidence="4 5">
    <name type="scientific">Natronobacterium haloterrestre</name>
    <name type="common">Halobiforma haloterrestris</name>
    <dbReference type="NCBI Taxonomy" id="148448"/>
    <lineage>
        <taxon>Archaea</taxon>
        <taxon>Methanobacteriati</taxon>
        <taxon>Methanobacteriota</taxon>
        <taxon>Stenosarchaea group</taxon>
        <taxon>Halobacteria</taxon>
        <taxon>Halobacteriales</taxon>
        <taxon>Natrialbaceae</taxon>
        <taxon>Natronobacterium</taxon>
    </lineage>
</organism>
<evidence type="ECO:0000313" key="5">
    <source>
        <dbReference type="Proteomes" id="UP000199161"/>
    </source>
</evidence>
<dbReference type="GO" id="GO:0042555">
    <property type="term" value="C:MCM complex"/>
    <property type="evidence" value="ECO:0007669"/>
    <property type="project" value="TreeGrafter"/>
</dbReference>
<proteinExistence type="inferred from homology"/>
<dbReference type="GO" id="GO:0017116">
    <property type="term" value="F:single-stranded DNA helicase activity"/>
    <property type="evidence" value="ECO:0007669"/>
    <property type="project" value="TreeGrafter"/>
</dbReference>
<keyword evidence="4" id="KW-0347">Helicase</keyword>
<dbReference type="AlphaFoldDB" id="A0A1I1LP32"/>
<dbReference type="InterPro" id="IPR041562">
    <property type="entry name" value="MCM_lid"/>
</dbReference>
<keyword evidence="5" id="KW-1185">Reference proteome</keyword>
<dbReference type="GO" id="GO:0003697">
    <property type="term" value="F:single-stranded DNA binding"/>
    <property type="evidence" value="ECO:0007669"/>
    <property type="project" value="TreeGrafter"/>
</dbReference>
<dbReference type="Proteomes" id="UP000199161">
    <property type="component" value="Unassembled WGS sequence"/>
</dbReference>
<accession>A0A1I1LP32</accession>
<dbReference type="InterPro" id="IPR031327">
    <property type="entry name" value="MCM"/>
</dbReference>